<dbReference type="Proteomes" id="UP000245942">
    <property type="component" value="Unassembled WGS sequence"/>
</dbReference>
<sequence>MIVNLAFRPALGDALADALLAEVQAALAVAVEDPGAYSGAGNKYDIAVARQEAIREAWRQQGELDAHFPTTSRTNLQEKISAECRRLLADFRREGAEETPAGAILAAVDLERAQAPEPDGRAAEEIHEHDDGQQEVDERPDEVADAPLPHDRALIAPDWEVTVRNLASIAAEIAQELGVAPLPLRDGCVLTRLPFVPPDWSDQTTPRDARQANDLSDLCDALKQAPRPPPQDPHSCAPPPGFLNDAARHARSAGTLYLAWVRLAFLGQLDRCRVTGLPLRWAAATCTSRDPLRVTKVAHLVHDLPISHGFSVQWPTSLRQFDYGRWNVSVESWFGNCWLKTHRPASLAATLSRRTESLVQATALMEFAALDEEEREEVVQYCRSGLALPASFAHNYLLPG</sequence>
<proteinExistence type="predicted"/>
<evidence type="ECO:0000313" key="2">
    <source>
        <dbReference type="EMBL" id="PWN18548.1"/>
    </source>
</evidence>
<gene>
    <name evidence="2" type="ORF">BCV69DRAFT_65459</name>
</gene>
<evidence type="ECO:0000256" key="1">
    <source>
        <dbReference type="SAM" id="MobiDB-lite"/>
    </source>
</evidence>
<organism evidence="2 3">
    <name type="scientific">Pseudomicrostroma glucosiphilum</name>
    <dbReference type="NCBI Taxonomy" id="1684307"/>
    <lineage>
        <taxon>Eukaryota</taxon>
        <taxon>Fungi</taxon>
        <taxon>Dikarya</taxon>
        <taxon>Basidiomycota</taxon>
        <taxon>Ustilaginomycotina</taxon>
        <taxon>Exobasidiomycetes</taxon>
        <taxon>Microstromatales</taxon>
        <taxon>Microstromatales incertae sedis</taxon>
        <taxon>Pseudomicrostroma</taxon>
    </lineage>
</organism>
<feature type="region of interest" description="Disordered" evidence="1">
    <location>
        <begin position="222"/>
        <end position="241"/>
    </location>
</feature>
<evidence type="ECO:0000313" key="3">
    <source>
        <dbReference type="Proteomes" id="UP000245942"/>
    </source>
</evidence>
<accession>A0A316U112</accession>
<feature type="compositionally biased region" description="Pro residues" evidence="1">
    <location>
        <begin position="226"/>
        <end position="241"/>
    </location>
</feature>
<dbReference type="EMBL" id="KZ819335">
    <property type="protein sequence ID" value="PWN18548.1"/>
    <property type="molecule type" value="Genomic_DNA"/>
</dbReference>
<dbReference type="AlphaFoldDB" id="A0A316U112"/>
<reference evidence="2 3" key="1">
    <citation type="journal article" date="2018" name="Mol. Biol. Evol.">
        <title>Broad Genomic Sampling Reveals a Smut Pathogenic Ancestry of the Fungal Clade Ustilaginomycotina.</title>
        <authorList>
            <person name="Kijpornyongpan T."/>
            <person name="Mondo S.J."/>
            <person name="Barry K."/>
            <person name="Sandor L."/>
            <person name="Lee J."/>
            <person name="Lipzen A."/>
            <person name="Pangilinan J."/>
            <person name="LaButti K."/>
            <person name="Hainaut M."/>
            <person name="Henrissat B."/>
            <person name="Grigoriev I.V."/>
            <person name="Spatafora J.W."/>
            <person name="Aime M.C."/>
        </authorList>
    </citation>
    <scope>NUCLEOTIDE SEQUENCE [LARGE SCALE GENOMIC DNA]</scope>
    <source>
        <strain evidence="2 3">MCA 4718</strain>
    </source>
</reference>
<protein>
    <submittedName>
        <fullName evidence="2">Uncharacterized protein</fullName>
    </submittedName>
</protein>
<dbReference type="GeneID" id="37017163"/>
<dbReference type="RefSeq" id="XP_025345708.1">
    <property type="nucleotide sequence ID" value="XM_025495429.1"/>
</dbReference>
<name>A0A316U112_9BASI</name>
<keyword evidence="3" id="KW-1185">Reference proteome</keyword>